<dbReference type="EMBL" id="BK032578">
    <property type="protein sequence ID" value="DAF49193.1"/>
    <property type="molecule type" value="Genomic_DNA"/>
</dbReference>
<organism evidence="1">
    <name type="scientific">Caudovirales sp. ctrNG92</name>
    <dbReference type="NCBI Taxonomy" id="2827638"/>
    <lineage>
        <taxon>Viruses</taxon>
        <taxon>Duplodnaviria</taxon>
        <taxon>Heunggongvirae</taxon>
        <taxon>Uroviricota</taxon>
        <taxon>Caudoviricetes</taxon>
    </lineage>
</organism>
<name>A0A8S5SE08_9CAUD</name>
<proteinExistence type="predicted"/>
<evidence type="ECO:0000313" key="1">
    <source>
        <dbReference type="EMBL" id="DAF49193.1"/>
    </source>
</evidence>
<accession>A0A8S5SE08</accession>
<protein>
    <submittedName>
        <fullName evidence="1">Uncharacterized protein</fullName>
    </submittedName>
</protein>
<reference evidence="1" key="1">
    <citation type="journal article" date="2021" name="Proc. Natl. Acad. Sci. U.S.A.">
        <title>A Catalog of Tens of Thousands of Viruses from Human Metagenomes Reveals Hidden Associations with Chronic Diseases.</title>
        <authorList>
            <person name="Tisza M.J."/>
            <person name="Buck C.B."/>
        </authorList>
    </citation>
    <scope>NUCLEOTIDE SEQUENCE</scope>
    <source>
        <strain evidence="1">CtrNG92</strain>
    </source>
</reference>
<sequence>MHALCIRPEPSAHCENQKLHKSCTSPFRLPVSLPSKPLSFP</sequence>